<dbReference type="EMBL" id="JAUSUU010000012">
    <property type="protein sequence ID" value="MDQ0336934.1"/>
    <property type="molecule type" value="Genomic_DNA"/>
</dbReference>
<evidence type="ECO:0000313" key="4">
    <source>
        <dbReference type="Proteomes" id="UP001231587"/>
    </source>
</evidence>
<evidence type="ECO:0000313" key="2">
    <source>
        <dbReference type="EMBL" id="MDQ0336934.1"/>
    </source>
</evidence>
<gene>
    <name evidence="1" type="ORF">J2Z56_002370</name>
    <name evidence="2" type="ORF">J2Z57_003393</name>
</gene>
<proteinExistence type="predicted"/>
<sequence length="206" mass="24217">MTSKIEIQNSIHNSYSTIVNECRTVLGSELHYQAMVYSILRTKGKVPISQIGMNVKTCIENCQTEFLQERIRKKNIKFQSIDLEIIPDISVYEKSINSDWRRRNFKNTLKKTLYSLEIKASERHYNRLVFSEIKNDLFKLKAQYEETKIKFGKLIGIGMLIIDTAPKCEERISKSTLKQSIDIAKELNIDIWYFNQDEVIEYLAKY</sequence>
<evidence type="ECO:0000313" key="1">
    <source>
        <dbReference type="EMBL" id="MBP1840442.1"/>
    </source>
</evidence>
<dbReference type="EMBL" id="JAGGJQ010000006">
    <property type="protein sequence ID" value="MBP1840442.1"/>
    <property type="molecule type" value="Genomic_DNA"/>
</dbReference>
<dbReference type="RefSeq" id="WP_057780734.1">
    <property type="nucleotide sequence ID" value="NZ_JAGGJQ010000006.1"/>
</dbReference>
<comment type="caution">
    <text evidence="1">The sequence shown here is derived from an EMBL/GenBank/DDBJ whole genome shotgun (WGS) entry which is preliminary data.</text>
</comment>
<dbReference type="Proteomes" id="UP001231587">
    <property type="component" value="Unassembled WGS sequence"/>
</dbReference>
<protein>
    <submittedName>
        <fullName evidence="1">Nucleic acid-binding Zn ribbon protein</fullName>
    </submittedName>
</protein>
<dbReference type="Proteomes" id="UP001138672">
    <property type="component" value="Unassembled WGS sequence"/>
</dbReference>
<dbReference type="AlphaFoldDB" id="A0A9X0YKG8"/>
<reference evidence="1" key="1">
    <citation type="submission" date="2021-03" db="EMBL/GenBank/DDBJ databases">
        <title>Genomic Encyclopedia of Type Strains, Phase IV (KMG-IV): sequencing the most valuable type-strain genomes for metagenomic binning, comparative biology and taxonomic classification.</title>
        <authorList>
            <person name="Goeker M."/>
        </authorList>
    </citation>
    <scope>NUCLEOTIDE SEQUENCE</scope>
    <source>
        <strain evidence="1">DSM 15523</strain>
        <strain evidence="2 4">DSM 16476</strain>
    </source>
</reference>
<keyword evidence="4" id="KW-1185">Reference proteome</keyword>
<organism evidence="1 3">
    <name type="scientific">Formosa algae</name>
    <dbReference type="NCBI Taxonomy" id="225843"/>
    <lineage>
        <taxon>Bacteria</taxon>
        <taxon>Pseudomonadati</taxon>
        <taxon>Bacteroidota</taxon>
        <taxon>Flavobacteriia</taxon>
        <taxon>Flavobacteriales</taxon>
        <taxon>Flavobacteriaceae</taxon>
        <taxon>Formosa</taxon>
    </lineage>
</organism>
<dbReference type="OrthoDB" id="1551353at2"/>
<accession>A0A9X0YKG8</accession>
<evidence type="ECO:0000313" key="3">
    <source>
        <dbReference type="Proteomes" id="UP001138672"/>
    </source>
</evidence>
<name>A0A9X0YKG8_9FLAO</name>